<proteinExistence type="predicted"/>
<keyword evidence="3" id="KW-1185">Reference proteome</keyword>
<dbReference type="Proteomes" id="UP000295511">
    <property type="component" value="Unassembled WGS sequence"/>
</dbReference>
<evidence type="ECO:0000313" key="3">
    <source>
        <dbReference type="Proteomes" id="UP000295511"/>
    </source>
</evidence>
<name>A0A4R5KS74_9MICC</name>
<feature type="compositionally biased region" description="Low complexity" evidence="1">
    <location>
        <begin position="169"/>
        <end position="178"/>
    </location>
</feature>
<feature type="region of interest" description="Disordered" evidence="1">
    <location>
        <begin position="129"/>
        <end position="178"/>
    </location>
</feature>
<feature type="compositionally biased region" description="Pro residues" evidence="1">
    <location>
        <begin position="129"/>
        <end position="141"/>
    </location>
</feature>
<comment type="caution">
    <text evidence="2">The sequence shown here is derived from an EMBL/GenBank/DDBJ whole genome shotgun (WGS) entry which is preliminary data.</text>
</comment>
<feature type="compositionally biased region" description="Polar residues" evidence="1">
    <location>
        <begin position="229"/>
        <end position="241"/>
    </location>
</feature>
<reference evidence="2 3" key="1">
    <citation type="submission" date="2019-03" db="EMBL/GenBank/DDBJ databases">
        <title>Whole genome sequence of Arthrobacter sp JH1-1.</title>
        <authorList>
            <person name="Trinh H.N."/>
        </authorList>
    </citation>
    <scope>NUCLEOTIDE SEQUENCE [LARGE SCALE GENOMIC DNA]</scope>
    <source>
        <strain evidence="2 3">JH1-1</strain>
    </source>
</reference>
<feature type="region of interest" description="Disordered" evidence="1">
    <location>
        <begin position="209"/>
        <end position="281"/>
    </location>
</feature>
<protein>
    <submittedName>
        <fullName evidence="2">Uncharacterized protein</fullName>
    </submittedName>
</protein>
<evidence type="ECO:0000313" key="2">
    <source>
        <dbReference type="EMBL" id="TDF97878.1"/>
    </source>
</evidence>
<organism evidence="2 3">
    <name type="scientific">Arthrobacter terricola</name>
    <dbReference type="NCBI Taxonomy" id="2547396"/>
    <lineage>
        <taxon>Bacteria</taxon>
        <taxon>Bacillati</taxon>
        <taxon>Actinomycetota</taxon>
        <taxon>Actinomycetes</taxon>
        <taxon>Micrococcales</taxon>
        <taxon>Micrococcaceae</taxon>
        <taxon>Arthrobacter</taxon>
    </lineage>
</organism>
<accession>A0A4R5KS74</accession>
<sequence length="281" mass="28409">MRPFLLAAFGIFAWVLWIAGPSNASDLLPSAPAIPTAVPVPVVSVPVVPVPDPASLLNQLSGNAVQPLTETVAPVAKAATPLINTAPLLTTAPLINTVPPAVDHTIGALPNLPKLPSLPVLPLPPVPTPPPIAETLPPPSNRPGEVPPARVATDPERPQTRLSATHPLPTTSALAAPSRPATAARSFVFEPQLASATPAAWLAVTGSTGRATQPAFPKPFTPVAPASGAGSTLAPQTSSVQGAADLPDQRALAPPLIGGRTIDARQSPPAEPAFDPGSSPD</sequence>
<dbReference type="AlphaFoldDB" id="A0A4R5KS74"/>
<gene>
    <name evidence="2" type="ORF">E1809_07685</name>
</gene>
<dbReference type="EMBL" id="SMRU01000007">
    <property type="protein sequence ID" value="TDF97878.1"/>
    <property type="molecule type" value="Genomic_DNA"/>
</dbReference>
<evidence type="ECO:0000256" key="1">
    <source>
        <dbReference type="SAM" id="MobiDB-lite"/>
    </source>
</evidence>